<reference evidence="2" key="1">
    <citation type="journal article" date="2012" name="Nature">
        <title>The tomato genome sequence provides insights into fleshy fruit evolution.</title>
        <authorList>
            <consortium name="Tomato Genome Consortium"/>
        </authorList>
    </citation>
    <scope>NUCLEOTIDE SEQUENCE [LARGE SCALE GENOMIC DNA]</scope>
    <source>
        <strain evidence="2">cv. Heinz 1706</strain>
    </source>
</reference>
<dbReference type="InterPro" id="IPR013087">
    <property type="entry name" value="Znf_C2H2_type"/>
</dbReference>
<dbReference type="Gramene" id="Solyc05g050150.1.1">
    <property type="protein sequence ID" value="Solyc05g050150.1.1.1"/>
    <property type="gene ID" value="Solyc05g050150.1"/>
</dbReference>
<proteinExistence type="predicted"/>
<keyword evidence="3" id="KW-1185">Reference proteome</keyword>
<reference evidence="2" key="2">
    <citation type="submission" date="2019-01" db="UniProtKB">
        <authorList>
            <consortium name="EnsemblPlants"/>
        </authorList>
    </citation>
    <scope>IDENTIFICATION</scope>
    <source>
        <strain evidence="2">cv. Heinz 1706</strain>
    </source>
</reference>
<evidence type="ECO:0000313" key="2">
    <source>
        <dbReference type="EnsemblPlants" id="Solyc05g050150.1.1.1"/>
    </source>
</evidence>
<feature type="domain" description="C2H2-type" evidence="1">
    <location>
        <begin position="19"/>
        <end position="40"/>
    </location>
</feature>
<accession>A0A3Q7GLJ1</accession>
<dbReference type="Proteomes" id="UP000004994">
    <property type="component" value="Chromosome 5"/>
</dbReference>
<dbReference type="PaxDb" id="4081-Solyc05g050150.1.1"/>
<sequence>MHNANFSPFSGPSPILHFCTVCNGMFHTYSGFVNHIQITHPLSSEQDIILHSSVYASVTFLSGNPLSTEPAAPRNVRQERNNNIVIMPTQPSNLNHPMISRDRALPIDRQLMARRNWFVPIRRGTTPIMDREQMERRNMVESSREAIVDRTIPLIDQLDVPISSNADEIINIDEEHIDLDLELRL</sequence>
<dbReference type="PROSITE" id="PS00028">
    <property type="entry name" value="ZINC_FINGER_C2H2_1"/>
    <property type="match status" value="1"/>
</dbReference>
<dbReference type="InParanoid" id="A0A3Q7GLJ1"/>
<protein>
    <recommendedName>
        <fullName evidence="1">C2H2-type domain-containing protein</fullName>
    </recommendedName>
</protein>
<name>A0A3Q7GLJ1_SOLLC</name>
<dbReference type="AlphaFoldDB" id="A0A3Q7GLJ1"/>
<evidence type="ECO:0000313" key="3">
    <source>
        <dbReference type="Proteomes" id="UP000004994"/>
    </source>
</evidence>
<organism evidence="2">
    <name type="scientific">Solanum lycopersicum</name>
    <name type="common">Tomato</name>
    <name type="synonym">Lycopersicon esculentum</name>
    <dbReference type="NCBI Taxonomy" id="4081"/>
    <lineage>
        <taxon>Eukaryota</taxon>
        <taxon>Viridiplantae</taxon>
        <taxon>Streptophyta</taxon>
        <taxon>Embryophyta</taxon>
        <taxon>Tracheophyta</taxon>
        <taxon>Spermatophyta</taxon>
        <taxon>Magnoliopsida</taxon>
        <taxon>eudicotyledons</taxon>
        <taxon>Gunneridae</taxon>
        <taxon>Pentapetalae</taxon>
        <taxon>asterids</taxon>
        <taxon>lamiids</taxon>
        <taxon>Solanales</taxon>
        <taxon>Solanaceae</taxon>
        <taxon>Solanoideae</taxon>
        <taxon>Solaneae</taxon>
        <taxon>Solanum</taxon>
        <taxon>Solanum subgen. Lycopersicon</taxon>
    </lineage>
</organism>
<dbReference type="EnsemblPlants" id="Solyc05g050150.1.1">
    <property type="protein sequence ID" value="Solyc05g050150.1.1.1"/>
    <property type="gene ID" value="Solyc05g050150.1"/>
</dbReference>
<evidence type="ECO:0000259" key="1">
    <source>
        <dbReference type="PROSITE" id="PS00028"/>
    </source>
</evidence>